<protein>
    <submittedName>
        <fullName evidence="1">Uncharacterized protein</fullName>
    </submittedName>
</protein>
<comment type="caution">
    <text evidence="1">The sequence shown here is derived from an EMBL/GenBank/DDBJ whole genome shotgun (WGS) entry which is preliminary data.</text>
</comment>
<accession>A0ABQ7Q8A4</accession>
<keyword evidence="2" id="KW-1185">Reference proteome</keyword>
<name>A0ABQ7Q8A4_PLUXY</name>
<dbReference type="Proteomes" id="UP000823941">
    <property type="component" value="Chromosome 19"/>
</dbReference>
<evidence type="ECO:0000313" key="1">
    <source>
        <dbReference type="EMBL" id="KAG7301466.1"/>
    </source>
</evidence>
<dbReference type="EMBL" id="JAHIBW010000019">
    <property type="protein sequence ID" value="KAG7301466.1"/>
    <property type="molecule type" value="Genomic_DNA"/>
</dbReference>
<evidence type="ECO:0000313" key="2">
    <source>
        <dbReference type="Proteomes" id="UP000823941"/>
    </source>
</evidence>
<gene>
    <name evidence="1" type="ORF">JYU34_014426</name>
</gene>
<reference evidence="1 2" key="1">
    <citation type="submission" date="2021-06" db="EMBL/GenBank/DDBJ databases">
        <title>A haploid diamondback moth (Plutella xylostella L.) genome assembly resolves 31 chromosomes and identifies a diamide resistance mutation.</title>
        <authorList>
            <person name="Ward C.M."/>
            <person name="Perry K.D."/>
            <person name="Baker G."/>
            <person name="Powis K."/>
            <person name="Heckel D.G."/>
            <person name="Baxter S.W."/>
        </authorList>
    </citation>
    <scope>NUCLEOTIDE SEQUENCE [LARGE SCALE GENOMIC DNA]</scope>
    <source>
        <strain evidence="1 2">LV</strain>
        <tissue evidence="1">Single pupa</tissue>
    </source>
</reference>
<proteinExistence type="predicted"/>
<sequence length="378" mass="43939">MNTVTTQISKKASNNFRLLFNIHGMLQKYISRTLSTTTLDVLDAFTTELLQRQKSRNPYYKAVNSYSYSDFGLRSYFMKSEPVEKPINITNLSPEELEKVLIDLLSKNEDKRIMEIVKECQETKVNITEHAIKPLLRAFSKQGKVNKVKAIISYCEKADFNLYIKNGEFLHFVARAQCMKGNSEIGLTVLKDCYSRYESLRSVYRIIFRELIQDSVLNRSEASMVIFKQHVLEFSDASGDHYPLICMWHICWMSTWFSDQMLANELFDSSNYLRNIVKDKAIDFSLTILKNQYNDDAVVRLLQSFLKHDMKDAYLKVLQVLFSYKLKMNDIRGCTEILRNCEALGIVLPSDQQGKYIRLLIDGKYTGPPKPTNFKLKF</sequence>
<organism evidence="1 2">
    <name type="scientific">Plutella xylostella</name>
    <name type="common">Diamondback moth</name>
    <name type="synonym">Plutella maculipennis</name>
    <dbReference type="NCBI Taxonomy" id="51655"/>
    <lineage>
        <taxon>Eukaryota</taxon>
        <taxon>Metazoa</taxon>
        <taxon>Ecdysozoa</taxon>
        <taxon>Arthropoda</taxon>
        <taxon>Hexapoda</taxon>
        <taxon>Insecta</taxon>
        <taxon>Pterygota</taxon>
        <taxon>Neoptera</taxon>
        <taxon>Endopterygota</taxon>
        <taxon>Lepidoptera</taxon>
        <taxon>Glossata</taxon>
        <taxon>Ditrysia</taxon>
        <taxon>Yponomeutoidea</taxon>
        <taxon>Plutellidae</taxon>
        <taxon>Plutella</taxon>
    </lineage>
</organism>